<dbReference type="SUPFAM" id="SSF51735">
    <property type="entry name" value="NAD(P)-binding Rossmann-fold domains"/>
    <property type="match status" value="1"/>
</dbReference>
<dbReference type="Gene3D" id="3.40.50.720">
    <property type="entry name" value="NAD(P)-binding Rossmann-like Domain"/>
    <property type="match status" value="1"/>
</dbReference>
<gene>
    <name evidence="3" type="ORF">FO059_02475</name>
</gene>
<dbReference type="OrthoDB" id="517007at2"/>
<keyword evidence="2" id="KW-0560">Oxidoreductase</keyword>
<dbReference type="CDD" id="cd05233">
    <property type="entry name" value="SDR_c"/>
    <property type="match status" value="1"/>
</dbReference>
<sequence>MGTPSAQGRGAVVVVGGTGGIGSAVVRGFRRDGAPVCLTYRRNRERAEALLAEAPTAAEASGRGSGVAAESAALPLDITDFDAVAEFASTAGRRFGSIATVVYAAGPLVRQRHLSRVAPTEMRDVLVGDSAAFFAVAHAFLPALRETGGSIVAVTTAAGRRFAVRDGMSAVPKASVEAVVTGLAVEEGRFGVRANCVGPGMLSDGMAQTLAAAGDLDDAALEAARVNTPLRRFGSCEDVAEAVRFLASDRAGFITGQKLDVDGGYGA</sequence>
<dbReference type="AlphaFoldDB" id="A0A516X019"/>
<dbReference type="KEGG" id="toy:FO059_02475"/>
<dbReference type="PANTHER" id="PTHR43639:SF1">
    <property type="entry name" value="SHORT-CHAIN DEHYDROGENASE_REDUCTASE FAMILY PROTEIN"/>
    <property type="match status" value="1"/>
</dbReference>
<evidence type="ECO:0000313" key="3">
    <source>
        <dbReference type="EMBL" id="QDQ96415.1"/>
    </source>
</evidence>
<dbReference type="InterPro" id="IPR036291">
    <property type="entry name" value="NAD(P)-bd_dom_sf"/>
</dbReference>
<dbReference type="GO" id="GO:0016491">
    <property type="term" value="F:oxidoreductase activity"/>
    <property type="evidence" value="ECO:0007669"/>
    <property type="project" value="UniProtKB-KW"/>
</dbReference>
<protein>
    <submittedName>
        <fullName evidence="3">SDR family oxidoreductase</fullName>
    </submittedName>
</protein>
<dbReference type="Proteomes" id="UP000317344">
    <property type="component" value="Chromosome"/>
</dbReference>
<keyword evidence="4" id="KW-1185">Reference proteome</keyword>
<dbReference type="InterPro" id="IPR002347">
    <property type="entry name" value="SDR_fam"/>
</dbReference>
<evidence type="ECO:0000256" key="1">
    <source>
        <dbReference type="ARBA" id="ARBA00006484"/>
    </source>
</evidence>
<evidence type="ECO:0000256" key="2">
    <source>
        <dbReference type="ARBA" id="ARBA00023002"/>
    </source>
</evidence>
<dbReference type="PANTHER" id="PTHR43639">
    <property type="entry name" value="OXIDOREDUCTASE, SHORT-CHAIN DEHYDROGENASE/REDUCTASE FAMILY (AFU_ORTHOLOGUE AFUA_5G02870)"/>
    <property type="match status" value="1"/>
</dbReference>
<organism evidence="3 4">
    <name type="scientific">Tomitella fengzijianii</name>
    <dbReference type="NCBI Taxonomy" id="2597660"/>
    <lineage>
        <taxon>Bacteria</taxon>
        <taxon>Bacillati</taxon>
        <taxon>Actinomycetota</taxon>
        <taxon>Actinomycetes</taxon>
        <taxon>Mycobacteriales</taxon>
        <taxon>Tomitella</taxon>
    </lineage>
</organism>
<reference evidence="3 4" key="2">
    <citation type="submission" date="2019-07" db="EMBL/GenBank/DDBJ databases">
        <authorList>
            <person name="Huang Y."/>
        </authorList>
    </citation>
    <scope>NUCLEOTIDE SEQUENCE [LARGE SCALE GENOMIC DNA]</scope>
    <source>
        <strain evidence="3 4">HY188</strain>
    </source>
</reference>
<dbReference type="Pfam" id="PF13561">
    <property type="entry name" value="adh_short_C2"/>
    <property type="match status" value="1"/>
</dbReference>
<dbReference type="PRINTS" id="PR00081">
    <property type="entry name" value="GDHRDH"/>
</dbReference>
<reference evidence="3 4" key="1">
    <citation type="submission" date="2019-07" db="EMBL/GenBank/DDBJ databases">
        <title>Tomitella cavernea sp. nov., an actinomycete isolated from soil.</title>
        <authorList>
            <person name="Cheng J."/>
        </authorList>
    </citation>
    <scope>NUCLEOTIDE SEQUENCE [LARGE SCALE GENOMIC DNA]</scope>
    <source>
        <strain evidence="3 4">HY188</strain>
    </source>
</reference>
<name>A0A516X019_9ACTN</name>
<proteinExistence type="inferred from homology"/>
<accession>A0A516X019</accession>
<comment type="similarity">
    <text evidence="1">Belongs to the short-chain dehydrogenases/reductases (SDR) family.</text>
</comment>
<evidence type="ECO:0000313" key="4">
    <source>
        <dbReference type="Proteomes" id="UP000317344"/>
    </source>
</evidence>
<dbReference type="EMBL" id="CP041765">
    <property type="protein sequence ID" value="QDQ96415.1"/>
    <property type="molecule type" value="Genomic_DNA"/>
</dbReference>